<dbReference type="EMBL" id="JGVP01000034">
    <property type="protein sequence ID" value="KFB87152.1"/>
    <property type="molecule type" value="Genomic_DNA"/>
</dbReference>
<evidence type="ECO:0008006" key="3">
    <source>
        <dbReference type="Google" id="ProtNLM"/>
    </source>
</evidence>
<name>A0ABR4U537_9GAMM</name>
<organism evidence="1 2">
    <name type="scientific">Serratia grimesii</name>
    <dbReference type="NCBI Taxonomy" id="82995"/>
    <lineage>
        <taxon>Bacteria</taxon>
        <taxon>Pseudomonadati</taxon>
        <taxon>Pseudomonadota</taxon>
        <taxon>Gammaproteobacteria</taxon>
        <taxon>Enterobacterales</taxon>
        <taxon>Yersiniaceae</taxon>
        <taxon>Serratia</taxon>
    </lineage>
</organism>
<accession>A0ABR4U537</accession>
<comment type="caution">
    <text evidence="1">The sequence shown here is derived from an EMBL/GenBank/DDBJ whole genome shotgun (WGS) entry which is preliminary data.</text>
</comment>
<proteinExistence type="predicted"/>
<evidence type="ECO:0000313" key="1">
    <source>
        <dbReference type="EMBL" id="KFB87152.1"/>
    </source>
</evidence>
<sequence length="68" mass="7653">MLPGIFLRLSVLRLACKAAIGMPGTTEKAGRSPYLARRRIFAQIVTETSRDLLSPLWHNARQITFPMI</sequence>
<keyword evidence="2" id="KW-1185">Reference proteome</keyword>
<reference evidence="1 2" key="1">
    <citation type="submission" date="2014-03" db="EMBL/GenBank/DDBJ databases">
        <title>Draft genome sequence of the Serratia grimesii strain a2.</title>
        <authorList>
            <person name="Toymentseva A."/>
            <person name="Kazakov S."/>
            <person name="Giliazeva A."/>
            <person name="Ismagilova R."/>
            <person name="Shah R."/>
            <person name="Sharipova M."/>
            <person name="Khaitlina S."/>
            <person name="Mardanova A."/>
        </authorList>
    </citation>
    <scope>NUCLEOTIDE SEQUENCE [LARGE SCALE GENOMIC DNA]</scope>
    <source>
        <strain evidence="1 2">A2</strain>
    </source>
</reference>
<protein>
    <recommendedName>
        <fullName evidence="3">Secreted protein</fullName>
    </recommendedName>
</protein>
<dbReference type="Proteomes" id="UP000028721">
    <property type="component" value="Unassembled WGS sequence"/>
</dbReference>
<gene>
    <name evidence="1" type="ORF">CR62_15180</name>
</gene>
<evidence type="ECO:0000313" key="2">
    <source>
        <dbReference type="Proteomes" id="UP000028721"/>
    </source>
</evidence>